<name>A0AAD5YIY5_9APHY</name>
<organism evidence="3 4">
    <name type="scientific">Meripilus lineatus</name>
    <dbReference type="NCBI Taxonomy" id="2056292"/>
    <lineage>
        <taxon>Eukaryota</taxon>
        <taxon>Fungi</taxon>
        <taxon>Dikarya</taxon>
        <taxon>Basidiomycota</taxon>
        <taxon>Agaricomycotina</taxon>
        <taxon>Agaricomycetes</taxon>
        <taxon>Polyporales</taxon>
        <taxon>Meripilaceae</taxon>
        <taxon>Meripilus</taxon>
    </lineage>
</organism>
<proteinExistence type="predicted"/>
<dbReference type="EMBL" id="JANAWD010000094">
    <property type="protein sequence ID" value="KAJ3487365.1"/>
    <property type="molecule type" value="Genomic_DNA"/>
</dbReference>
<feature type="region of interest" description="Disordered" evidence="2">
    <location>
        <begin position="1"/>
        <end position="22"/>
    </location>
</feature>
<comment type="caution">
    <text evidence="3">The sequence shown here is derived from an EMBL/GenBank/DDBJ whole genome shotgun (WGS) entry which is preliminary data.</text>
</comment>
<dbReference type="AlphaFoldDB" id="A0AAD5YIY5"/>
<evidence type="ECO:0000256" key="2">
    <source>
        <dbReference type="SAM" id="MobiDB-lite"/>
    </source>
</evidence>
<evidence type="ECO:0000313" key="4">
    <source>
        <dbReference type="Proteomes" id="UP001212997"/>
    </source>
</evidence>
<accession>A0AAD5YIY5</accession>
<gene>
    <name evidence="3" type="ORF">NLI96_g3579</name>
</gene>
<sequence length="300" mass="34773">MADRILANPHQEPAVDPQSAEFRDLIREQARLDEEERRKEDERREFERKKPKVAKFAQDATIPTQLQSPIPHHIYEKILKFDYIPLYFFTAEATNDTFDSYSNSFEDTYQICKADGALTLRPANAPSTKKVIPDEHLSWLQFTQAYPRYMTHLAKTGQHREHVDALGKFFLAVAHHPILVTDQGPEILILYQARVRKNWFDSIKAPAHLEELSYNIAILNEDLLTSIEREAGRKIRERNDREVRIFPCQTLPEYELILFLTKTCHASPLTHPAHATRSFRLPLLTTIRSCSRPPVSSSRS</sequence>
<feature type="coiled-coil region" evidence="1">
    <location>
        <begin position="22"/>
        <end position="49"/>
    </location>
</feature>
<evidence type="ECO:0000256" key="1">
    <source>
        <dbReference type="SAM" id="Coils"/>
    </source>
</evidence>
<keyword evidence="4" id="KW-1185">Reference proteome</keyword>
<reference evidence="3" key="1">
    <citation type="submission" date="2022-07" db="EMBL/GenBank/DDBJ databases">
        <title>Genome Sequence of Physisporinus lineatus.</title>
        <authorList>
            <person name="Buettner E."/>
        </authorList>
    </citation>
    <scope>NUCLEOTIDE SEQUENCE</scope>
    <source>
        <strain evidence="3">VT162</strain>
    </source>
</reference>
<evidence type="ECO:0000313" key="3">
    <source>
        <dbReference type="EMBL" id="KAJ3487365.1"/>
    </source>
</evidence>
<dbReference type="Proteomes" id="UP001212997">
    <property type="component" value="Unassembled WGS sequence"/>
</dbReference>
<protein>
    <submittedName>
        <fullName evidence="3">Uncharacterized protein</fullName>
    </submittedName>
</protein>
<keyword evidence="1" id="KW-0175">Coiled coil</keyword>